<dbReference type="HAMAP" id="MF_01970">
    <property type="entry name" value="Kynureninase"/>
    <property type="match status" value="1"/>
</dbReference>
<gene>
    <name evidence="4 7" type="primary">kynU</name>
    <name evidence="7" type="ORF">NLF92_11640</name>
</gene>
<dbReference type="PANTHER" id="PTHR14084:SF0">
    <property type="entry name" value="KYNURENINASE"/>
    <property type="match status" value="1"/>
</dbReference>
<dbReference type="Gene3D" id="3.90.1150.10">
    <property type="entry name" value="Aspartate Aminotransferase, domain 1"/>
    <property type="match status" value="1"/>
</dbReference>
<keyword evidence="8" id="KW-1185">Reference proteome</keyword>
<dbReference type="GO" id="GO:0005737">
    <property type="term" value="C:cytoplasm"/>
    <property type="evidence" value="ECO:0007669"/>
    <property type="project" value="UniProtKB-UniRule"/>
</dbReference>
<dbReference type="Proteomes" id="UP001165413">
    <property type="component" value="Unassembled WGS sequence"/>
</dbReference>
<feature type="binding site" evidence="4">
    <location>
        <position position="236"/>
    </location>
    <ligand>
        <name>pyridoxal 5'-phosphate</name>
        <dbReference type="ChEBI" id="CHEBI:597326"/>
    </ligand>
</feature>
<dbReference type="Gene3D" id="3.40.640.10">
    <property type="entry name" value="Type I PLP-dependent aspartate aminotransferase-like (Major domain)"/>
    <property type="match status" value="1"/>
</dbReference>
<dbReference type="InterPro" id="IPR010111">
    <property type="entry name" value="Kynureninase"/>
</dbReference>
<dbReference type="EC" id="3.7.1.3" evidence="4 5"/>
<sequence length="426" mass="46954">MPETFKRLPSFDFVSATAAAVKLDKLDVLKHKRTEFDLPQDTIYLDGNSLGPVTYTAKQRARDIVEQQWQTDLIQSWNSHSWIHLPQMVGAKIAPLIGAKVTSVIACDSISVNLYKLLCVCLAQQACDTQRTKILTQIGNFPTDGYIAQGLVQQKPQYTLQFIDEKAILSALSEDVAVLMLTHVNYKTGYVLDMATITAAAHAKGILVIWDLAHTAGILPVELDTWRVDYAVGCGYKYLNGGPGAPAFIYAAERHHQQIQQPLSGWMGHAAPFAFTQDYMPASGVDSFLCGTPPVLSMSVLDAALEVFADVDMAHIKAKTLALSEYFLDLWQASGLAQILPCISPISPQQRGGQLAFTHPEAYAICQALIANGVVGDFRAPNVLRLGFAPLYLSFTDILESIKRLVEIMENETYRQEQYQVKQAVT</sequence>
<dbReference type="GO" id="GO:0019805">
    <property type="term" value="P:quinolinate biosynthetic process"/>
    <property type="evidence" value="ECO:0007669"/>
    <property type="project" value="UniProtKB-UniRule"/>
</dbReference>
<evidence type="ECO:0000313" key="8">
    <source>
        <dbReference type="Proteomes" id="UP001165413"/>
    </source>
</evidence>
<dbReference type="GO" id="GO:0019441">
    <property type="term" value="P:L-tryptophan catabolic process to kynurenine"/>
    <property type="evidence" value="ECO:0007669"/>
    <property type="project" value="TreeGrafter"/>
</dbReference>
<dbReference type="GO" id="GO:0030429">
    <property type="term" value="F:kynureninase activity"/>
    <property type="evidence" value="ECO:0007669"/>
    <property type="project" value="UniProtKB-UniRule"/>
</dbReference>
<accession>A0AA42BM98</accession>
<feature type="binding site" evidence="4">
    <location>
        <position position="292"/>
    </location>
    <ligand>
        <name>pyridoxal 5'-phosphate</name>
        <dbReference type="ChEBI" id="CHEBI:597326"/>
    </ligand>
</feature>
<keyword evidence="2 4" id="KW-0378">Hydrolase</keyword>
<dbReference type="InterPro" id="IPR015424">
    <property type="entry name" value="PyrdxlP-dep_Trfase"/>
</dbReference>
<dbReference type="InterPro" id="IPR015421">
    <property type="entry name" value="PyrdxlP-dep_Trfase_major"/>
</dbReference>
<evidence type="ECO:0000256" key="2">
    <source>
        <dbReference type="ARBA" id="ARBA00022801"/>
    </source>
</evidence>
<feature type="binding site" evidence="4">
    <location>
        <position position="266"/>
    </location>
    <ligand>
        <name>pyridoxal 5'-phosphate</name>
        <dbReference type="ChEBI" id="CHEBI:597326"/>
    </ligand>
</feature>
<feature type="binding site" evidence="4">
    <location>
        <position position="214"/>
    </location>
    <ligand>
        <name>pyridoxal 5'-phosphate</name>
        <dbReference type="ChEBI" id="CHEBI:597326"/>
    </ligand>
</feature>
<dbReference type="GO" id="GO:0009435">
    <property type="term" value="P:NAD+ biosynthetic process"/>
    <property type="evidence" value="ECO:0007669"/>
    <property type="project" value="UniProtKB-UniRule"/>
</dbReference>
<dbReference type="InterPro" id="IPR015422">
    <property type="entry name" value="PyrdxlP-dep_Trfase_small"/>
</dbReference>
<feature type="binding site" evidence="4">
    <location>
        <begin position="141"/>
        <end position="144"/>
    </location>
    <ligand>
        <name>pyridoxal 5'-phosphate</name>
        <dbReference type="ChEBI" id="CHEBI:597326"/>
    </ligand>
</feature>
<comment type="function">
    <text evidence="4 6">Catalyzes the cleavage of L-kynurenine (L-Kyn) and L-3-hydroxykynurenine (L-3OHKyn) into anthranilic acid (AA) and 3-hydroxyanthranilic acid (3-OHAA), respectively.</text>
</comment>
<keyword evidence="1 4" id="KW-0662">Pyridine nucleotide biosynthesis</keyword>
<dbReference type="EMBL" id="JANATA010000025">
    <property type="protein sequence ID" value="MCP3429595.1"/>
    <property type="molecule type" value="Genomic_DNA"/>
</dbReference>
<evidence type="ECO:0000256" key="1">
    <source>
        <dbReference type="ARBA" id="ARBA00022642"/>
    </source>
</evidence>
<dbReference type="AlphaFoldDB" id="A0AA42BM98"/>
<dbReference type="SUPFAM" id="SSF53383">
    <property type="entry name" value="PLP-dependent transferases"/>
    <property type="match status" value="1"/>
</dbReference>
<dbReference type="PANTHER" id="PTHR14084">
    <property type="entry name" value="KYNURENINASE"/>
    <property type="match status" value="1"/>
</dbReference>
<reference evidence="7" key="1">
    <citation type="submission" date="2022-07" db="EMBL/GenBank/DDBJ databases">
        <title>Characterization of the Novel Bacterium Alteromonas immobilis LMIT006 and Alteromonas gregis LMIT007.</title>
        <authorList>
            <person name="Lin X."/>
        </authorList>
    </citation>
    <scope>NUCLEOTIDE SEQUENCE</scope>
    <source>
        <strain evidence="7">LMIT007</strain>
    </source>
</reference>
<comment type="subunit">
    <text evidence="4 6">Homodimer.</text>
</comment>
<comment type="pathway">
    <text evidence="4 6">Cofactor biosynthesis; NAD(+) biosynthesis; quinolinate from L-kynurenine: step 2/3.</text>
</comment>
<comment type="similarity">
    <text evidence="4 6">Belongs to the kynureninase family.</text>
</comment>
<keyword evidence="3 4" id="KW-0663">Pyridoxal phosphate</keyword>
<comment type="pathway">
    <text evidence="4 6">Amino-acid degradation; L-kynurenine degradation; L-alanine and anthranilate from L-kynurenine: step 1/1.</text>
</comment>
<dbReference type="NCBIfam" id="TIGR01814">
    <property type="entry name" value="kynureninase"/>
    <property type="match status" value="1"/>
</dbReference>
<dbReference type="GO" id="GO:0043420">
    <property type="term" value="P:anthranilate metabolic process"/>
    <property type="evidence" value="ECO:0007669"/>
    <property type="project" value="TreeGrafter"/>
</dbReference>
<comment type="catalytic activity">
    <reaction evidence="4 6">
        <text>L-kynurenine + H2O = anthranilate + L-alanine + H(+)</text>
        <dbReference type="Rhea" id="RHEA:16813"/>
        <dbReference type="ChEBI" id="CHEBI:15377"/>
        <dbReference type="ChEBI" id="CHEBI:15378"/>
        <dbReference type="ChEBI" id="CHEBI:16567"/>
        <dbReference type="ChEBI" id="CHEBI:57959"/>
        <dbReference type="ChEBI" id="CHEBI:57972"/>
        <dbReference type="EC" id="3.7.1.3"/>
    </reaction>
</comment>
<evidence type="ECO:0000256" key="3">
    <source>
        <dbReference type="ARBA" id="ARBA00022898"/>
    </source>
</evidence>
<dbReference type="GO" id="GO:0097053">
    <property type="term" value="P:L-kynurenine catabolic process"/>
    <property type="evidence" value="ECO:0007669"/>
    <property type="project" value="UniProtKB-UniRule"/>
</dbReference>
<dbReference type="RefSeq" id="WP_254102132.1">
    <property type="nucleotide sequence ID" value="NZ_JANATA010000025.1"/>
</dbReference>
<dbReference type="Pfam" id="PF22580">
    <property type="entry name" value="KYNU_C"/>
    <property type="match status" value="1"/>
</dbReference>
<comment type="cofactor">
    <cofactor evidence="4 6">
        <name>pyridoxal 5'-phosphate</name>
        <dbReference type="ChEBI" id="CHEBI:597326"/>
    </cofactor>
</comment>
<dbReference type="GO" id="GO:0030170">
    <property type="term" value="F:pyridoxal phosphate binding"/>
    <property type="evidence" value="ECO:0007669"/>
    <property type="project" value="UniProtKB-UniRule"/>
</dbReference>
<protein>
    <recommendedName>
        <fullName evidence="4 5">Kynureninase</fullName>
        <ecNumber evidence="4 5">3.7.1.3</ecNumber>
    </recommendedName>
    <alternativeName>
        <fullName evidence="4">L-kynurenine hydrolase</fullName>
    </alternativeName>
</protein>
<proteinExistence type="inferred from homology"/>
<feature type="binding site" evidence="4">
    <location>
        <position position="111"/>
    </location>
    <ligand>
        <name>pyridoxal 5'-phosphate</name>
        <dbReference type="ChEBI" id="CHEBI:597326"/>
    </ligand>
</feature>
<feature type="modified residue" description="N6-(pyridoxal phosphate)lysine" evidence="4">
    <location>
        <position position="237"/>
    </location>
</feature>
<evidence type="ECO:0000313" key="7">
    <source>
        <dbReference type="EMBL" id="MCP3429595.1"/>
    </source>
</evidence>
<name>A0AA42BM98_9ALTE</name>
<feature type="binding site" evidence="4">
    <location>
        <position position="182"/>
    </location>
    <ligand>
        <name>pyridoxal 5'-phosphate</name>
        <dbReference type="ChEBI" id="CHEBI:597326"/>
    </ligand>
</feature>
<evidence type="ECO:0000256" key="4">
    <source>
        <dbReference type="HAMAP-Rule" id="MF_01970"/>
    </source>
</evidence>
<evidence type="ECO:0000256" key="6">
    <source>
        <dbReference type="PIRNR" id="PIRNR038800"/>
    </source>
</evidence>
<dbReference type="PIRSF" id="PIRSF038800">
    <property type="entry name" value="KYNU"/>
    <property type="match status" value="1"/>
</dbReference>
<organism evidence="7 8">
    <name type="scientific">Opacimonas viscosa</name>
    <dbReference type="NCBI Taxonomy" id="2961944"/>
    <lineage>
        <taxon>Bacteria</taxon>
        <taxon>Pseudomonadati</taxon>
        <taxon>Pseudomonadota</taxon>
        <taxon>Gammaproteobacteria</taxon>
        <taxon>Alteromonadales</taxon>
        <taxon>Alteromonadaceae</taxon>
        <taxon>Opacimonas</taxon>
    </lineage>
</organism>
<comment type="catalytic activity">
    <reaction evidence="6">
        <text>3-hydroxy-L-kynurenine + H2O = 3-hydroxyanthranilate + L-alanine + H(+)</text>
        <dbReference type="Rhea" id="RHEA:25143"/>
        <dbReference type="ChEBI" id="CHEBI:15377"/>
        <dbReference type="ChEBI" id="CHEBI:15378"/>
        <dbReference type="ChEBI" id="CHEBI:36559"/>
        <dbReference type="ChEBI" id="CHEBI:57972"/>
        <dbReference type="ChEBI" id="CHEBI:58125"/>
        <dbReference type="EC" id="3.7.1.3"/>
    </reaction>
</comment>
<comment type="caution">
    <text evidence="7">The sequence shown here is derived from an EMBL/GenBank/DDBJ whole genome shotgun (WGS) entry which is preliminary data.</text>
</comment>
<feature type="binding site" evidence="4">
    <location>
        <position position="211"/>
    </location>
    <ligand>
        <name>pyridoxal 5'-phosphate</name>
        <dbReference type="ChEBI" id="CHEBI:597326"/>
    </ligand>
</feature>
<feature type="binding site" evidence="4">
    <location>
        <position position="110"/>
    </location>
    <ligand>
        <name>pyridoxal 5'-phosphate</name>
        <dbReference type="ChEBI" id="CHEBI:597326"/>
    </ligand>
</feature>
<evidence type="ECO:0000256" key="5">
    <source>
        <dbReference type="NCBIfam" id="TIGR01814"/>
    </source>
</evidence>